<feature type="compositionally biased region" description="Polar residues" evidence="1">
    <location>
        <begin position="23"/>
        <end position="98"/>
    </location>
</feature>
<reference evidence="2 3" key="1">
    <citation type="submission" date="2023-05" db="EMBL/GenBank/DDBJ databases">
        <title>B98-5 Cell Line De Novo Hybrid Assembly: An Optical Mapping Approach.</title>
        <authorList>
            <person name="Kananen K."/>
            <person name="Auerbach J.A."/>
            <person name="Kautto E."/>
            <person name="Blachly J.S."/>
        </authorList>
    </citation>
    <scope>NUCLEOTIDE SEQUENCE [LARGE SCALE GENOMIC DNA]</scope>
    <source>
        <strain evidence="2">B95-8</strain>
        <tissue evidence="2">Cell line</tissue>
    </source>
</reference>
<comment type="caution">
    <text evidence="2">The sequence shown here is derived from an EMBL/GenBank/DDBJ whole genome shotgun (WGS) entry which is preliminary data.</text>
</comment>
<sequence length="210" mass="21814">MMGKATVLQMMGKVTVALDDGESNSTSDDGESNSALDDGESNSASDDGESNSALDDGESNSTSDDGESNSALDEGESNSTSHDGESNSTSDDGESNSALDDGESNRTSGQLHSLLSIPCAGPALVLGTKVQPELQGASPACPHLSLSPTLTQPQECQTPAIQSRGSDQVRHFTKMLPTCPEHGLAPPPPEGLGGYLLHSRQESHKRFLCR</sequence>
<evidence type="ECO:0000256" key="1">
    <source>
        <dbReference type="SAM" id="MobiDB-lite"/>
    </source>
</evidence>
<organism evidence="2 3">
    <name type="scientific">Saguinus oedipus</name>
    <name type="common">Cotton-top tamarin</name>
    <name type="synonym">Oedipomidas oedipus</name>
    <dbReference type="NCBI Taxonomy" id="9490"/>
    <lineage>
        <taxon>Eukaryota</taxon>
        <taxon>Metazoa</taxon>
        <taxon>Chordata</taxon>
        <taxon>Craniata</taxon>
        <taxon>Vertebrata</taxon>
        <taxon>Euteleostomi</taxon>
        <taxon>Mammalia</taxon>
        <taxon>Eutheria</taxon>
        <taxon>Euarchontoglires</taxon>
        <taxon>Primates</taxon>
        <taxon>Haplorrhini</taxon>
        <taxon>Platyrrhini</taxon>
        <taxon>Cebidae</taxon>
        <taxon>Callitrichinae</taxon>
        <taxon>Saguinus</taxon>
    </lineage>
</organism>
<dbReference type="Proteomes" id="UP001266305">
    <property type="component" value="Unassembled WGS sequence"/>
</dbReference>
<protein>
    <submittedName>
        <fullName evidence="2">Uncharacterized protein</fullName>
    </submittedName>
</protein>
<feature type="region of interest" description="Disordered" evidence="1">
    <location>
        <begin position="16"/>
        <end position="109"/>
    </location>
</feature>
<accession>A0ABQ9UM61</accession>
<gene>
    <name evidence="2" type="ORF">P7K49_023612</name>
</gene>
<evidence type="ECO:0000313" key="2">
    <source>
        <dbReference type="EMBL" id="KAK2098161.1"/>
    </source>
</evidence>
<proteinExistence type="predicted"/>
<dbReference type="EMBL" id="JASSZA010000011">
    <property type="protein sequence ID" value="KAK2098161.1"/>
    <property type="molecule type" value="Genomic_DNA"/>
</dbReference>
<keyword evidence="3" id="KW-1185">Reference proteome</keyword>
<name>A0ABQ9UM61_SAGOE</name>
<evidence type="ECO:0000313" key="3">
    <source>
        <dbReference type="Proteomes" id="UP001266305"/>
    </source>
</evidence>